<protein>
    <recommendedName>
        <fullName evidence="10">EGF-like domain-containing protein</fullName>
    </recommendedName>
</protein>
<evidence type="ECO:0000256" key="5">
    <source>
        <dbReference type="ARBA" id="ARBA00023136"/>
    </source>
</evidence>
<dbReference type="GO" id="GO:0005261">
    <property type="term" value="F:monoatomic cation channel activity"/>
    <property type="evidence" value="ECO:0007669"/>
    <property type="project" value="TreeGrafter"/>
</dbReference>
<feature type="region of interest" description="Disordered" evidence="8">
    <location>
        <begin position="1562"/>
        <end position="1588"/>
    </location>
</feature>
<proteinExistence type="predicted"/>
<evidence type="ECO:0000256" key="6">
    <source>
        <dbReference type="ARBA" id="ARBA00023157"/>
    </source>
</evidence>
<dbReference type="Gene3D" id="2.60.40.10">
    <property type="entry name" value="Immunoglobulins"/>
    <property type="match status" value="1"/>
</dbReference>
<evidence type="ECO:0000256" key="3">
    <source>
        <dbReference type="ARBA" id="ARBA00022737"/>
    </source>
</evidence>
<dbReference type="GO" id="GO:0006816">
    <property type="term" value="P:calcium ion transport"/>
    <property type="evidence" value="ECO:0007669"/>
    <property type="project" value="TreeGrafter"/>
</dbReference>
<feature type="transmembrane region" description="Helical" evidence="9">
    <location>
        <begin position="2349"/>
        <end position="2371"/>
    </location>
</feature>
<dbReference type="PROSITE" id="PS50026">
    <property type="entry name" value="EGF_3"/>
    <property type="match status" value="1"/>
</dbReference>
<dbReference type="SMART" id="SM00181">
    <property type="entry name" value="EGF"/>
    <property type="match status" value="4"/>
</dbReference>
<evidence type="ECO:0000256" key="2">
    <source>
        <dbReference type="ARBA" id="ARBA00022692"/>
    </source>
</evidence>
<accession>A0AAE0KV79</accession>
<keyword evidence="4 9" id="KW-1133">Transmembrane helix</keyword>
<organism evidence="11 12">
    <name type="scientific">Cymbomonas tetramitiformis</name>
    <dbReference type="NCBI Taxonomy" id="36881"/>
    <lineage>
        <taxon>Eukaryota</taxon>
        <taxon>Viridiplantae</taxon>
        <taxon>Chlorophyta</taxon>
        <taxon>Pyramimonadophyceae</taxon>
        <taxon>Pyramimonadales</taxon>
        <taxon>Pyramimonadaceae</taxon>
        <taxon>Cymbomonas</taxon>
    </lineage>
</organism>
<feature type="region of interest" description="Disordered" evidence="8">
    <location>
        <begin position="1455"/>
        <end position="1496"/>
    </location>
</feature>
<dbReference type="InterPro" id="IPR002859">
    <property type="entry name" value="PKD/REJ-like"/>
</dbReference>
<dbReference type="InterPro" id="IPR000742">
    <property type="entry name" value="EGF"/>
</dbReference>
<feature type="transmembrane region" description="Helical" evidence="9">
    <location>
        <begin position="2237"/>
        <end position="2258"/>
    </location>
</feature>
<dbReference type="Pfam" id="PF02010">
    <property type="entry name" value="REJ"/>
    <property type="match status" value="1"/>
</dbReference>
<evidence type="ECO:0000256" key="9">
    <source>
        <dbReference type="SAM" id="Phobius"/>
    </source>
</evidence>
<comment type="caution">
    <text evidence="7">Lacks conserved residue(s) required for the propagation of feature annotation.</text>
</comment>
<dbReference type="InterPro" id="IPR001881">
    <property type="entry name" value="EGF-like_Ca-bd_dom"/>
</dbReference>
<feature type="domain" description="EGF-like" evidence="10">
    <location>
        <begin position="247"/>
        <end position="289"/>
    </location>
</feature>
<feature type="transmembrane region" description="Helical" evidence="9">
    <location>
        <begin position="2107"/>
        <end position="2126"/>
    </location>
</feature>
<feature type="region of interest" description="Disordered" evidence="8">
    <location>
        <begin position="1608"/>
        <end position="1636"/>
    </location>
</feature>
<dbReference type="Gene3D" id="2.10.25.10">
    <property type="entry name" value="Laminin"/>
    <property type="match status" value="3"/>
</dbReference>
<feature type="region of interest" description="Disordered" evidence="8">
    <location>
        <begin position="2447"/>
        <end position="2479"/>
    </location>
</feature>
<evidence type="ECO:0000256" key="7">
    <source>
        <dbReference type="PROSITE-ProRule" id="PRU00076"/>
    </source>
</evidence>
<keyword evidence="7" id="KW-0245">EGF-like domain</keyword>
<dbReference type="Proteomes" id="UP001190700">
    <property type="component" value="Unassembled WGS sequence"/>
</dbReference>
<dbReference type="GO" id="GO:0005509">
    <property type="term" value="F:calcium ion binding"/>
    <property type="evidence" value="ECO:0007669"/>
    <property type="project" value="InterPro"/>
</dbReference>
<comment type="subcellular location">
    <subcellularLocation>
        <location evidence="1">Membrane</location>
    </subcellularLocation>
</comment>
<reference evidence="11 12" key="1">
    <citation type="journal article" date="2015" name="Genome Biol. Evol.">
        <title>Comparative Genomics of a Bacterivorous Green Alga Reveals Evolutionary Causalities and Consequences of Phago-Mixotrophic Mode of Nutrition.</title>
        <authorList>
            <person name="Burns J.A."/>
            <person name="Paasch A."/>
            <person name="Narechania A."/>
            <person name="Kim E."/>
        </authorList>
    </citation>
    <scope>NUCLEOTIDE SEQUENCE [LARGE SCALE GENOMIC DNA]</scope>
    <source>
        <strain evidence="11 12">PLY_AMNH</strain>
    </source>
</reference>
<dbReference type="PANTHER" id="PTHR46730">
    <property type="entry name" value="POLYCYSTIN-1"/>
    <property type="match status" value="1"/>
</dbReference>
<feature type="compositionally biased region" description="Basic and acidic residues" evidence="8">
    <location>
        <begin position="1356"/>
        <end position="1365"/>
    </location>
</feature>
<feature type="transmembrane region" description="Helical" evidence="9">
    <location>
        <begin position="2293"/>
        <end position="2316"/>
    </location>
</feature>
<feature type="non-terminal residue" evidence="11">
    <location>
        <position position="1"/>
    </location>
</feature>
<feature type="compositionally biased region" description="Acidic residues" evidence="8">
    <location>
        <begin position="2447"/>
        <end position="2472"/>
    </location>
</feature>
<evidence type="ECO:0000313" key="12">
    <source>
        <dbReference type="Proteomes" id="UP001190700"/>
    </source>
</evidence>
<keyword evidence="12" id="KW-1185">Reference proteome</keyword>
<sequence>TDPGSDNIVLRWHGSAAEVCVVVTGLGPDVYAINATSTRAPLGSPALAWSFLLSDVCPEVGDCLITLCGFSVGETHLSGQCPQGTSQVTNESGSSGWQCADVDGCASEPCWKEGGFAQVCEDVPAPGTGHRCAACPAGFTAALDAAACEDVDECQDGASGGCWKGTEEDAEAGPVCLNTLGGHSCSACPAGFLGTRLAGCRMSAPCADSNGGCDPLTACVDASAPGTVECGPCPAGYEGEGATACEDVDGCALQPCFAGVECQDTPAPGEGRTCGSCPEGYHGDGAQCTPCEVALRMDPDMGTAMDGVMQRSTANRLVGKFDGLRPATSCTATLGMQYLWEVYAIGGGQVPLDAATNRRNTLTLYFPKDSLEANTSYAVYLSAALVGAPTIRASLATTFGVPRQPLVALIQGGNVSVGEGTPVMLDAGVSYDPNGGGANGLTYRWMCTRTDEGGAASTWGSACRNATGAPLPTPLATSAAVTLTLQGNAVGEGGGGAGEIYTVICEVQKGGERAEASVTVTVIRLSPGAGGYPPMPTIKLLSRVHGANMKLTARGEVSSLVPHTLSMVWSAVAEALEEGAATAVDLEEVAMTPLTARDLVLRPGALTAGRVYLLHLSATDDFGNASATLNVVVNAPPHSGRLLTPTPTEGVAAETLFSIEAEGWEDDPQDLPLWYQLWYEVVGDVAARRLTLSLTQPSPRFSLQIPAAGLAAHGRMVTVRLGVKDALGAAADSAQNVTVQPIVFETQIAKSAHVEAALEAAALEAASGADALPTVFAVASILEGTENGVARRRGRLLRGSVPTATDEEIVAAVDDEPAWREAMMALTASAWDALPPVTDSVTRVAQAAAAVAGAPSQLNSGTRGQLRATVAALVAATRTGDAETQLEEVGAQQSLQALSGAAEGASLLANASAEVAEALDVTRAVALSRAQGLVPEEEPAEGAAAMLWYAAQCEDLLGAPSGTSQLSTLTASNSATVTLPLASLAAAVGAAASADNVLLVVGSAADPHAAGSSVAQPHGSDGQYGSADPVADGLEPAVVSEVTSISLYQAALGDEEVAVRGLEEGLTFTLPLAPHGSRSTSSAGAMAVPVACVFWDADGAHGGEYRSQGCVTLPNPAPRGAQPYWRTLNVSALLALEAAWGLRGAANLTRGCAEEWGAVHPEYLGADAGRRKYLGDGCQLADPGNLAGCWWEWRAGQFEGPGCVRAERAGCLCTHLTDFAAQEAERGDLRPPEDLSTFGGGDMARLSPSDAVESVVLLSVLSVLMGGTGVLYLVSNWTHSRVRLRLLLRLADPECRFQDLEGLWTWSLQTVDWGSVTNVLAAEADHVSGIAGNKWRGAVFRMRLLTPSHSIGVGATEKDGEREVPVKGGQGQRRHVDQQRVRRDRRGSSLSKQIHTAARRRSFFANLVSTESTLTLSVRDPAEDRQPAGSVAEDPAAGVVVGNGADDIPNCHAQSEASVVRRPSAREQSAVDGVPSKIQELGGDRPARSPQDTVQLQKSVKAITCRISRPFPHPVSSRQGRLDTAQLRRPHALRSMSVSSKTPEAVAIPPISTRLKKLLNKPAASPRDLQHESTFGANPIPSWPVMGGGPVRRRDGPLWTKLSSQIQADNRGRPPRHVGGGWTHQSGGGIRQEGGREGNVMGVREGSAAGGPVLESYHKTQPNMLTAIGLNVYQLHLSVPLVHLEEVPLRSRQAKPVVCAERGGNAKGAVQGRDPVTQEDIGLPAGGSVVENYKEDVEGEDAVALLQKGALGCGEVSEFPKPEPEIKATALQASPLRAPRNQAQRLRRQLQERRAELPVERMLGTALVHAFLGLRAMISARNLAEQAELASHAPWQMPAGRPFAWYVSAFKVLLSSLGPGWYRRSLMWNFVFLQRPDGGFDLSQSLATALKAGEPSGSGVLMSYDTKLLHETLPEGLQEAFESPIPSALGECRRVSVQPPMSLDDMHRQESSGGSPQEVWATLLVVEQMKYFPYTWTHNPAEPDLDLRGTLEGHAEDYLQEQALIHPALVIGPGGGALAAARRSAATLAAAWLDAHDEHIRQLYEQHGRAKSQSAVEGTQKQAGWRQKARQLARTGRRRVRWIAKAHPLTAIMLVPATEPFTRSERILIQGNTFVLMLVLTVWFFYSKAVNCCTDFRAFLACPEARGDLQAVCLGSSSCTALAGASAGDELPAELQAEDFVCRAFPQGTITDRVYVMLMIIGIITPVTLALSQLFITAASAEVPGHWGRRITKRTESVLGATVLAAVQTAFVAAYALLFNFQKFNKAVAMALVTLIGMFLKPRQIRAALRRALAAYWYAWHCVRLVALYIASLGSIQTKNYLMSEKLRREMLGKQISVVHPLEKRLQKVAYFLILGSWLCIAWVLLTYGMLIRQLLGSGEESELIRVWATTLAAEMFGAEALKLIAIRIMVDVLLQRAEEMFLELNVAQRWYEGYLVSKSSHLQTEDEQMGDQDLGDDADADGGDGIGEDQGDTTVMDV</sequence>
<dbReference type="PANTHER" id="PTHR46730:SF1">
    <property type="entry name" value="PLAT DOMAIN-CONTAINING PROTEIN"/>
    <property type="match status" value="1"/>
</dbReference>
<comment type="caution">
    <text evidence="11">The sequence shown here is derived from an EMBL/GenBank/DDBJ whole genome shotgun (WGS) entry which is preliminary data.</text>
</comment>
<gene>
    <name evidence="11" type="ORF">CYMTET_29381</name>
</gene>
<feature type="region of interest" description="Disordered" evidence="8">
    <location>
        <begin position="1010"/>
        <end position="1030"/>
    </location>
</feature>
<evidence type="ECO:0000256" key="4">
    <source>
        <dbReference type="ARBA" id="ARBA00022989"/>
    </source>
</evidence>
<evidence type="ECO:0000256" key="1">
    <source>
        <dbReference type="ARBA" id="ARBA00004370"/>
    </source>
</evidence>
<evidence type="ECO:0000259" key="10">
    <source>
        <dbReference type="PROSITE" id="PS50026"/>
    </source>
</evidence>
<name>A0AAE0KV79_9CHLO</name>
<evidence type="ECO:0000256" key="8">
    <source>
        <dbReference type="SAM" id="MobiDB-lite"/>
    </source>
</evidence>
<dbReference type="CDD" id="cd00054">
    <property type="entry name" value="EGF_CA"/>
    <property type="match status" value="1"/>
</dbReference>
<keyword evidence="6" id="KW-1015">Disulfide bond</keyword>
<evidence type="ECO:0000313" key="11">
    <source>
        <dbReference type="EMBL" id="KAK3261725.1"/>
    </source>
</evidence>
<keyword evidence="3" id="KW-0677">Repeat</keyword>
<feature type="transmembrane region" description="Helical" evidence="9">
    <location>
        <begin position="2194"/>
        <end position="2216"/>
    </location>
</feature>
<keyword evidence="2 9" id="KW-0812">Transmembrane</keyword>
<dbReference type="InterPro" id="IPR013783">
    <property type="entry name" value="Ig-like_fold"/>
</dbReference>
<feature type="region of interest" description="Disordered" evidence="8">
    <location>
        <begin position="1351"/>
        <end position="1394"/>
    </location>
</feature>
<dbReference type="GO" id="GO:0005886">
    <property type="term" value="C:plasma membrane"/>
    <property type="evidence" value="ECO:0007669"/>
    <property type="project" value="TreeGrafter"/>
</dbReference>
<feature type="compositionally biased region" description="Gly residues" evidence="8">
    <location>
        <begin position="1618"/>
        <end position="1632"/>
    </location>
</feature>
<dbReference type="EMBL" id="LGRX02016709">
    <property type="protein sequence ID" value="KAK3261725.1"/>
    <property type="molecule type" value="Genomic_DNA"/>
</dbReference>
<keyword evidence="5 9" id="KW-0472">Membrane</keyword>
<dbReference type="SMART" id="SM00179">
    <property type="entry name" value="EGF_CA"/>
    <property type="match status" value="3"/>
</dbReference>